<evidence type="ECO:0000313" key="2">
    <source>
        <dbReference type="Proteomes" id="UP000198817"/>
    </source>
</evidence>
<proteinExistence type="predicted"/>
<dbReference type="AlphaFoldDB" id="A0A1I7IIK4"/>
<sequence length="65" mass="7432">TLFQIMDAMLKLGPREGDPVSQFLFKKKSEGKPYLVYMTAGANKFLRVYYGKVKECLRGQARLEA</sequence>
<dbReference type="Proteomes" id="UP000198817">
    <property type="component" value="Unassembled WGS sequence"/>
</dbReference>
<gene>
    <name evidence="1" type="ORF">SAMN05216508_1491</name>
</gene>
<reference evidence="1 2" key="1">
    <citation type="submission" date="2016-10" db="EMBL/GenBank/DDBJ databases">
        <authorList>
            <person name="de Groot N.N."/>
        </authorList>
    </citation>
    <scope>NUCLEOTIDE SEQUENCE [LARGE SCALE GENOMIC DNA]</scope>
    <source>
        <strain evidence="1 2">KHGC13</strain>
    </source>
</reference>
<protein>
    <recommendedName>
        <fullName evidence="3">Transposase IS116/IS110/IS902 family protein</fullName>
    </recommendedName>
</protein>
<accession>A0A1I7IIK4</accession>
<name>A0A1I7IIK4_9FIRM</name>
<organism evidence="1 2">
    <name type="scientific">Eubacterium pyruvativorans</name>
    <dbReference type="NCBI Taxonomy" id="155865"/>
    <lineage>
        <taxon>Bacteria</taxon>
        <taxon>Bacillati</taxon>
        <taxon>Bacillota</taxon>
        <taxon>Clostridia</taxon>
        <taxon>Eubacteriales</taxon>
        <taxon>Eubacteriaceae</taxon>
        <taxon>Eubacterium</taxon>
    </lineage>
</organism>
<feature type="non-terminal residue" evidence="1">
    <location>
        <position position="1"/>
    </location>
</feature>
<keyword evidence="2" id="KW-1185">Reference proteome</keyword>
<dbReference type="EMBL" id="FPBT01000049">
    <property type="protein sequence ID" value="SFU72764.1"/>
    <property type="molecule type" value="Genomic_DNA"/>
</dbReference>
<evidence type="ECO:0000313" key="1">
    <source>
        <dbReference type="EMBL" id="SFU72764.1"/>
    </source>
</evidence>
<evidence type="ECO:0008006" key="3">
    <source>
        <dbReference type="Google" id="ProtNLM"/>
    </source>
</evidence>